<dbReference type="HOGENOM" id="CLU_3145038_0_0_1"/>
<reference evidence="1" key="1">
    <citation type="submission" date="2015-04" db="UniProtKB">
        <authorList>
            <consortium name="EnsemblPlants"/>
        </authorList>
    </citation>
    <scope>IDENTIFICATION</scope>
</reference>
<sequence>MFHNFTPFKSDIFQFIFHQSGVIIYIFVYVDDATIASSAAKSDTGGLIQ</sequence>
<reference evidence="1" key="2">
    <citation type="submission" date="2018-05" db="EMBL/GenBank/DDBJ databases">
        <title>OmerRS3 (Oryza meridionalis Reference Sequence Version 3).</title>
        <authorList>
            <person name="Zhang J."/>
            <person name="Kudrna D."/>
            <person name="Lee S."/>
            <person name="Talag J."/>
            <person name="Welchert J."/>
            <person name="Wing R.A."/>
        </authorList>
    </citation>
    <scope>NUCLEOTIDE SEQUENCE [LARGE SCALE GENOMIC DNA]</scope>
    <source>
        <strain evidence="1">cv. OR44</strain>
    </source>
</reference>
<keyword evidence="2" id="KW-1185">Reference proteome</keyword>
<name>A0A0E0E9I5_9ORYZ</name>
<evidence type="ECO:0000313" key="2">
    <source>
        <dbReference type="Proteomes" id="UP000008021"/>
    </source>
</evidence>
<protein>
    <recommendedName>
        <fullName evidence="3">Reverse transcriptase Ty1/copia-type domain-containing protein</fullName>
    </recommendedName>
</protein>
<organism evidence="1">
    <name type="scientific">Oryza meridionalis</name>
    <dbReference type="NCBI Taxonomy" id="40149"/>
    <lineage>
        <taxon>Eukaryota</taxon>
        <taxon>Viridiplantae</taxon>
        <taxon>Streptophyta</taxon>
        <taxon>Embryophyta</taxon>
        <taxon>Tracheophyta</taxon>
        <taxon>Spermatophyta</taxon>
        <taxon>Magnoliopsida</taxon>
        <taxon>Liliopsida</taxon>
        <taxon>Poales</taxon>
        <taxon>Poaceae</taxon>
        <taxon>BOP clade</taxon>
        <taxon>Oryzoideae</taxon>
        <taxon>Oryzeae</taxon>
        <taxon>Oryzinae</taxon>
        <taxon>Oryza</taxon>
    </lineage>
</organism>
<evidence type="ECO:0000313" key="1">
    <source>
        <dbReference type="EnsemblPlants" id="OMERI07G06950.1"/>
    </source>
</evidence>
<evidence type="ECO:0008006" key="3">
    <source>
        <dbReference type="Google" id="ProtNLM"/>
    </source>
</evidence>
<dbReference type="Gramene" id="OMERI07G06950.1">
    <property type="protein sequence ID" value="OMERI07G06950.1"/>
    <property type="gene ID" value="OMERI07G06950"/>
</dbReference>
<dbReference type="AlphaFoldDB" id="A0A0E0E9I5"/>
<proteinExistence type="predicted"/>
<dbReference type="Proteomes" id="UP000008021">
    <property type="component" value="Chromosome 7"/>
</dbReference>
<dbReference type="EnsemblPlants" id="OMERI07G06950.1">
    <property type="protein sequence ID" value="OMERI07G06950.1"/>
    <property type="gene ID" value="OMERI07G06950"/>
</dbReference>
<accession>A0A0E0E9I5</accession>